<dbReference type="AlphaFoldDB" id="A0A4C1VS53"/>
<name>A0A4C1VS53_EUMVA</name>
<feature type="region of interest" description="Disordered" evidence="1">
    <location>
        <begin position="1"/>
        <end position="30"/>
    </location>
</feature>
<sequence>MHRTVQDDNATRTRAHSKEAISPKSNTNTNLISIRRNHVRGRRRLPKHTYYSVIRVVAKNHLARGNYLYASTNANLSLRVAQAKLCTYADPGVVSIKTCLITASAVRSVGCARASGWGESHPYSFFGNLYNKNESCARIFCHICLFNS</sequence>
<evidence type="ECO:0000256" key="1">
    <source>
        <dbReference type="SAM" id="MobiDB-lite"/>
    </source>
</evidence>
<comment type="caution">
    <text evidence="2">The sequence shown here is derived from an EMBL/GenBank/DDBJ whole genome shotgun (WGS) entry which is preliminary data.</text>
</comment>
<dbReference type="Proteomes" id="UP000299102">
    <property type="component" value="Unassembled WGS sequence"/>
</dbReference>
<evidence type="ECO:0000313" key="3">
    <source>
        <dbReference type="Proteomes" id="UP000299102"/>
    </source>
</evidence>
<evidence type="ECO:0000313" key="2">
    <source>
        <dbReference type="EMBL" id="GBP40645.1"/>
    </source>
</evidence>
<accession>A0A4C1VS53</accession>
<keyword evidence="3" id="KW-1185">Reference proteome</keyword>
<reference evidence="2 3" key="1">
    <citation type="journal article" date="2019" name="Commun. Biol.">
        <title>The bagworm genome reveals a unique fibroin gene that provides high tensile strength.</title>
        <authorList>
            <person name="Kono N."/>
            <person name="Nakamura H."/>
            <person name="Ohtoshi R."/>
            <person name="Tomita M."/>
            <person name="Numata K."/>
            <person name="Arakawa K."/>
        </authorList>
    </citation>
    <scope>NUCLEOTIDE SEQUENCE [LARGE SCALE GENOMIC DNA]</scope>
</reference>
<organism evidence="2 3">
    <name type="scientific">Eumeta variegata</name>
    <name type="common">Bagworm moth</name>
    <name type="synonym">Eumeta japonica</name>
    <dbReference type="NCBI Taxonomy" id="151549"/>
    <lineage>
        <taxon>Eukaryota</taxon>
        <taxon>Metazoa</taxon>
        <taxon>Ecdysozoa</taxon>
        <taxon>Arthropoda</taxon>
        <taxon>Hexapoda</taxon>
        <taxon>Insecta</taxon>
        <taxon>Pterygota</taxon>
        <taxon>Neoptera</taxon>
        <taxon>Endopterygota</taxon>
        <taxon>Lepidoptera</taxon>
        <taxon>Glossata</taxon>
        <taxon>Ditrysia</taxon>
        <taxon>Tineoidea</taxon>
        <taxon>Psychidae</taxon>
        <taxon>Oiketicinae</taxon>
        <taxon>Eumeta</taxon>
    </lineage>
</organism>
<dbReference type="EMBL" id="BGZK01000385">
    <property type="protein sequence ID" value="GBP40645.1"/>
    <property type="molecule type" value="Genomic_DNA"/>
</dbReference>
<protein>
    <submittedName>
        <fullName evidence="2">Uncharacterized protein</fullName>
    </submittedName>
</protein>
<gene>
    <name evidence="2" type="ORF">EVAR_32688_1</name>
</gene>
<feature type="compositionally biased region" description="Basic and acidic residues" evidence="1">
    <location>
        <begin position="1"/>
        <end position="21"/>
    </location>
</feature>
<proteinExistence type="predicted"/>